<dbReference type="GO" id="GO:0008270">
    <property type="term" value="F:zinc ion binding"/>
    <property type="evidence" value="ECO:0007669"/>
    <property type="project" value="UniProtKB-UniRule"/>
</dbReference>
<keyword evidence="4 7" id="KW-0255">Endonuclease</keyword>
<dbReference type="Pfam" id="PF02130">
    <property type="entry name" value="YbeY"/>
    <property type="match status" value="1"/>
</dbReference>
<keyword evidence="2 7" id="KW-0540">Nuclease</keyword>
<comment type="caution">
    <text evidence="8">The sequence shown here is derived from an EMBL/GenBank/DDBJ whole genome shotgun (WGS) entry which is preliminary data.</text>
</comment>
<comment type="function">
    <text evidence="7">Single strand-specific metallo-endoribonuclease involved in late-stage 70S ribosome quality control and in maturation of the 3' terminus of the 16S rRNA.</text>
</comment>
<dbReference type="HAMAP" id="MF_00009">
    <property type="entry name" value="Endoribonucl_YbeY"/>
    <property type="match status" value="1"/>
</dbReference>
<keyword evidence="3 7" id="KW-0479">Metal-binding</keyword>
<dbReference type="InterPro" id="IPR002036">
    <property type="entry name" value="YbeY"/>
</dbReference>
<comment type="similarity">
    <text evidence="1 7">Belongs to the endoribonuclease YbeY family.</text>
</comment>
<evidence type="ECO:0000256" key="3">
    <source>
        <dbReference type="ARBA" id="ARBA00022723"/>
    </source>
</evidence>
<dbReference type="InterPro" id="IPR023091">
    <property type="entry name" value="MetalPrtase_cat_dom_sf_prd"/>
</dbReference>
<sequence>MKKSEETISIKNQTKGKLPSLPFENIKNKALGKKYELSLVFIGDKLSKRLNTQYRGKNSPTNILSFPLSEDSGEIFINYKLAEKQAKKYEREFSDFIGFLFIHGLIHLKGFEHSSRMEEQEDKIRKFFNL</sequence>
<dbReference type="GO" id="GO:0004222">
    <property type="term" value="F:metalloendopeptidase activity"/>
    <property type="evidence" value="ECO:0007669"/>
    <property type="project" value="InterPro"/>
</dbReference>
<feature type="binding site" evidence="7">
    <location>
        <position position="113"/>
    </location>
    <ligand>
        <name>Zn(2+)</name>
        <dbReference type="ChEBI" id="CHEBI:29105"/>
        <note>catalytic</note>
    </ligand>
</feature>
<dbReference type="EMBL" id="MEZZ01000017">
    <property type="protein sequence ID" value="OGD68940.1"/>
    <property type="molecule type" value="Genomic_DNA"/>
</dbReference>
<dbReference type="Gene3D" id="3.40.390.30">
    <property type="entry name" value="Metalloproteases ('zincins'), catalytic domain"/>
    <property type="match status" value="1"/>
</dbReference>
<protein>
    <recommendedName>
        <fullName evidence="7">Endoribonuclease YbeY</fullName>
        <ecNumber evidence="7">3.1.-.-</ecNumber>
    </recommendedName>
</protein>
<gene>
    <name evidence="7" type="primary">ybeY</name>
    <name evidence="8" type="ORF">A2811_01955</name>
</gene>
<keyword evidence="7" id="KW-0698">rRNA processing</keyword>
<evidence type="ECO:0000256" key="1">
    <source>
        <dbReference type="ARBA" id="ARBA00010875"/>
    </source>
</evidence>
<dbReference type="GO" id="GO:0006364">
    <property type="term" value="P:rRNA processing"/>
    <property type="evidence" value="ECO:0007669"/>
    <property type="project" value="UniProtKB-UniRule"/>
</dbReference>
<organism evidence="8 9">
    <name type="scientific">Candidatus Campbellbacteria bacterium RIFCSPHIGHO2_01_FULL_34_10</name>
    <dbReference type="NCBI Taxonomy" id="1797577"/>
    <lineage>
        <taxon>Bacteria</taxon>
        <taxon>Candidatus Campbelliibacteriota</taxon>
    </lineage>
</organism>
<comment type="subcellular location">
    <subcellularLocation>
        <location evidence="7">Cytoplasm</location>
    </subcellularLocation>
</comment>
<dbReference type="EC" id="3.1.-.-" evidence="7"/>
<evidence type="ECO:0000313" key="8">
    <source>
        <dbReference type="EMBL" id="OGD68940.1"/>
    </source>
</evidence>
<feature type="binding site" evidence="7">
    <location>
        <position position="103"/>
    </location>
    <ligand>
        <name>Zn(2+)</name>
        <dbReference type="ChEBI" id="CHEBI:29105"/>
        <note>catalytic</note>
    </ligand>
</feature>
<dbReference type="AlphaFoldDB" id="A0A1F5ENP3"/>
<comment type="cofactor">
    <cofactor evidence="7">
        <name>Zn(2+)</name>
        <dbReference type="ChEBI" id="CHEBI:29105"/>
    </cofactor>
    <text evidence="7">Binds 1 zinc ion.</text>
</comment>
<dbReference type="SUPFAM" id="SSF55486">
    <property type="entry name" value="Metalloproteases ('zincins'), catalytic domain"/>
    <property type="match status" value="1"/>
</dbReference>
<dbReference type="Proteomes" id="UP000186670">
    <property type="component" value="Unassembled WGS sequence"/>
</dbReference>
<proteinExistence type="inferred from homology"/>
<feature type="binding site" evidence="7">
    <location>
        <position position="107"/>
    </location>
    <ligand>
        <name>Zn(2+)</name>
        <dbReference type="ChEBI" id="CHEBI:29105"/>
        <note>catalytic</note>
    </ligand>
</feature>
<keyword evidence="7" id="KW-0963">Cytoplasm</keyword>
<keyword evidence="5 7" id="KW-0378">Hydrolase</keyword>
<evidence type="ECO:0000256" key="5">
    <source>
        <dbReference type="ARBA" id="ARBA00022801"/>
    </source>
</evidence>
<dbReference type="GO" id="GO:0005737">
    <property type="term" value="C:cytoplasm"/>
    <property type="evidence" value="ECO:0007669"/>
    <property type="project" value="UniProtKB-SubCell"/>
</dbReference>
<reference evidence="8 9" key="1">
    <citation type="journal article" date="2016" name="Nat. Commun.">
        <title>Thousands of microbial genomes shed light on interconnected biogeochemical processes in an aquifer system.</title>
        <authorList>
            <person name="Anantharaman K."/>
            <person name="Brown C.T."/>
            <person name="Hug L.A."/>
            <person name="Sharon I."/>
            <person name="Castelle C.J."/>
            <person name="Probst A.J."/>
            <person name="Thomas B.C."/>
            <person name="Singh A."/>
            <person name="Wilkins M.J."/>
            <person name="Karaoz U."/>
            <person name="Brodie E.L."/>
            <person name="Williams K.H."/>
            <person name="Hubbard S.S."/>
            <person name="Banfield J.F."/>
        </authorList>
    </citation>
    <scope>NUCLEOTIDE SEQUENCE [LARGE SCALE GENOMIC DNA]</scope>
</reference>
<evidence type="ECO:0000313" key="9">
    <source>
        <dbReference type="Proteomes" id="UP000186670"/>
    </source>
</evidence>
<dbReference type="NCBIfam" id="TIGR00043">
    <property type="entry name" value="rRNA maturation RNase YbeY"/>
    <property type="match status" value="1"/>
</dbReference>
<dbReference type="PANTHER" id="PTHR46986:SF1">
    <property type="entry name" value="ENDORIBONUCLEASE YBEY, CHLOROPLASTIC"/>
    <property type="match status" value="1"/>
</dbReference>
<evidence type="ECO:0000256" key="6">
    <source>
        <dbReference type="ARBA" id="ARBA00022833"/>
    </source>
</evidence>
<evidence type="ECO:0000256" key="2">
    <source>
        <dbReference type="ARBA" id="ARBA00022722"/>
    </source>
</evidence>
<keyword evidence="7" id="KW-0690">Ribosome biogenesis</keyword>
<keyword evidence="6 7" id="KW-0862">Zinc</keyword>
<dbReference type="GO" id="GO:0004521">
    <property type="term" value="F:RNA endonuclease activity"/>
    <property type="evidence" value="ECO:0007669"/>
    <property type="project" value="UniProtKB-UniRule"/>
</dbReference>
<evidence type="ECO:0000256" key="4">
    <source>
        <dbReference type="ARBA" id="ARBA00022759"/>
    </source>
</evidence>
<evidence type="ECO:0000256" key="7">
    <source>
        <dbReference type="HAMAP-Rule" id="MF_00009"/>
    </source>
</evidence>
<name>A0A1F5ENP3_9BACT</name>
<dbReference type="PANTHER" id="PTHR46986">
    <property type="entry name" value="ENDORIBONUCLEASE YBEY, CHLOROPLASTIC"/>
    <property type="match status" value="1"/>
</dbReference>
<accession>A0A1F5ENP3</accession>